<dbReference type="Proteomes" id="UP000037923">
    <property type="component" value="Unassembled WGS sequence"/>
</dbReference>
<protein>
    <submittedName>
        <fullName evidence="3">Uncharacterized protein</fullName>
    </submittedName>
</protein>
<evidence type="ECO:0000313" key="4">
    <source>
        <dbReference type="Proteomes" id="UP000037923"/>
    </source>
</evidence>
<dbReference type="PANTHER" id="PTHR46652:SF3">
    <property type="entry name" value="LEUCINE-RICH REPEAT-CONTAINING PROTEIN 9"/>
    <property type="match status" value="1"/>
</dbReference>
<gene>
    <name evidence="3" type="ORF">ABB37_09894</name>
</gene>
<dbReference type="EMBL" id="LGTL01000036">
    <property type="protein sequence ID" value="KPA73457.1"/>
    <property type="molecule type" value="Genomic_DNA"/>
</dbReference>
<sequence>MQLQGHIEDFDASLSCDSTGDAHTALGRLQMDGIAQIVSFMGEQSTTCSIHTLSAVCPQMRLDRETLRSHRDDEMDCRGVVVRDSQLMYEITATGKSVTPLKIAHALWWAAQCELPLGVTVDNERSDVLTLFEERVRDRVEELYINVHTKAACVQDPASACDGQCGMFLDALSAFPHVMKLSINCSGTYGDSRAVVDVNRALRVAAQMPISEMEVSFLTKLTNFSALSGSQHLQRLTATYCEIESVADLESCPMLTDLDVSDNKHLPSVSDLAGAPRLKTLVAKDCDIRNLDGLGNFPYLCNLDVSGNESLEDLHGLAGAESLEKLVAKQC</sequence>
<dbReference type="VEuPathDB" id="TriTrypDB:LpyrH10_36_0370"/>
<organism evidence="3 4">
    <name type="scientific">Leptomonas pyrrhocoris</name>
    <name type="common">Firebug parasite</name>
    <dbReference type="NCBI Taxonomy" id="157538"/>
    <lineage>
        <taxon>Eukaryota</taxon>
        <taxon>Discoba</taxon>
        <taxon>Euglenozoa</taxon>
        <taxon>Kinetoplastea</taxon>
        <taxon>Metakinetoplastina</taxon>
        <taxon>Trypanosomatida</taxon>
        <taxon>Trypanosomatidae</taxon>
        <taxon>Leishmaniinae</taxon>
        <taxon>Leptomonas</taxon>
    </lineage>
</organism>
<dbReference type="Gene3D" id="3.80.10.10">
    <property type="entry name" value="Ribonuclease Inhibitor"/>
    <property type="match status" value="1"/>
</dbReference>
<evidence type="ECO:0000256" key="1">
    <source>
        <dbReference type="ARBA" id="ARBA00022614"/>
    </source>
</evidence>
<dbReference type="OMA" id="YCEIESV"/>
<dbReference type="SUPFAM" id="SSF52058">
    <property type="entry name" value="L domain-like"/>
    <property type="match status" value="1"/>
</dbReference>
<keyword evidence="1" id="KW-0433">Leucine-rich repeat</keyword>
<dbReference type="OrthoDB" id="1517790at2759"/>
<name>A0A0M9FPN7_LEPPY</name>
<keyword evidence="2" id="KW-0677">Repeat</keyword>
<comment type="caution">
    <text evidence="3">The sequence shown here is derived from an EMBL/GenBank/DDBJ whole genome shotgun (WGS) entry which is preliminary data.</text>
</comment>
<dbReference type="GeneID" id="26910177"/>
<dbReference type="PANTHER" id="PTHR46652">
    <property type="entry name" value="LEUCINE-RICH REPEAT AND IQ DOMAIN-CONTAINING PROTEIN 1-RELATED"/>
    <property type="match status" value="1"/>
</dbReference>
<reference evidence="3 4" key="1">
    <citation type="submission" date="2015-07" db="EMBL/GenBank/DDBJ databases">
        <title>High-quality genome of monoxenous trypanosomatid Leptomonas pyrrhocoris.</title>
        <authorList>
            <person name="Flegontov P."/>
            <person name="Butenko A."/>
            <person name="Firsov S."/>
            <person name="Vlcek C."/>
            <person name="Logacheva M.D."/>
            <person name="Field M."/>
            <person name="Filatov D."/>
            <person name="Flegontova O."/>
            <person name="Gerasimov E."/>
            <person name="Jackson A.P."/>
            <person name="Kelly S."/>
            <person name="Opperdoes F."/>
            <person name="O'Reilly A."/>
            <person name="Votypka J."/>
            <person name="Yurchenko V."/>
            <person name="Lukes J."/>
        </authorList>
    </citation>
    <scope>NUCLEOTIDE SEQUENCE [LARGE SCALE GENOMIC DNA]</scope>
    <source>
        <strain evidence="3">H10</strain>
    </source>
</reference>
<accession>A0A0M9FPN7</accession>
<dbReference type="InterPro" id="IPR032675">
    <property type="entry name" value="LRR_dom_sf"/>
</dbReference>
<evidence type="ECO:0000313" key="3">
    <source>
        <dbReference type="EMBL" id="KPA73457.1"/>
    </source>
</evidence>
<keyword evidence="4" id="KW-1185">Reference proteome</keyword>
<proteinExistence type="predicted"/>
<dbReference type="AlphaFoldDB" id="A0A0M9FPN7"/>
<evidence type="ECO:0000256" key="2">
    <source>
        <dbReference type="ARBA" id="ARBA00022737"/>
    </source>
</evidence>
<dbReference type="InterPro" id="IPR050836">
    <property type="entry name" value="SDS22/Internalin_LRR"/>
</dbReference>
<dbReference type="RefSeq" id="XP_015651896.1">
    <property type="nucleotide sequence ID" value="XM_015809564.1"/>
</dbReference>